<dbReference type="RefSeq" id="WP_307689547.1">
    <property type="nucleotide sequence ID" value="NZ_JAUSRO010000005.1"/>
</dbReference>
<keyword evidence="2" id="KW-1185">Reference proteome</keyword>
<organism evidence="1 2">
    <name type="scientific">Variovorax ginsengisoli</name>
    <dbReference type="NCBI Taxonomy" id="363844"/>
    <lineage>
        <taxon>Bacteria</taxon>
        <taxon>Pseudomonadati</taxon>
        <taxon>Pseudomonadota</taxon>
        <taxon>Betaproteobacteria</taxon>
        <taxon>Burkholderiales</taxon>
        <taxon>Comamonadaceae</taxon>
        <taxon>Variovorax</taxon>
    </lineage>
</organism>
<evidence type="ECO:0008006" key="3">
    <source>
        <dbReference type="Google" id="ProtNLM"/>
    </source>
</evidence>
<gene>
    <name evidence="1" type="ORF">J2W36_001981</name>
</gene>
<protein>
    <recommendedName>
        <fullName evidence="3">HNH endonuclease</fullName>
    </recommendedName>
</protein>
<dbReference type="Proteomes" id="UP001226867">
    <property type="component" value="Unassembled WGS sequence"/>
</dbReference>
<name>A0ABT9S5U5_9BURK</name>
<reference evidence="1 2" key="1">
    <citation type="submission" date="2023-07" db="EMBL/GenBank/DDBJ databases">
        <title>Sorghum-associated microbial communities from plants grown in Nebraska, USA.</title>
        <authorList>
            <person name="Schachtman D."/>
        </authorList>
    </citation>
    <scope>NUCLEOTIDE SEQUENCE [LARGE SCALE GENOMIC DNA]</scope>
    <source>
        <strain evidence="1 2">DS1607</strain>
    </source>
</reference>
<comment type="caution">
    <text evidence="1">The sequence shown here is derived from an EMBL/GenBank/DDBJ whole genome shotgun (WGS) entry which is preliminary data.</text>
</comment>
<accession>A0ABT9S5U5</accession>
<evidence type="ECO:0000313" key="1">
    <source>
        <dbReference type="EMBL" id="MDP9899730.1"/>
    </source>
</evidence>
<sequence length="101" mass="11042">MSVKALRSTFGPHCHWCGLPMDFDEPAGRPESATIEHLNDATLGSVRKQTHRRLAHGACNQMRNELRMQAERAFQAWVAQRVEAAKGDGSAVALSSKASTP</sequence>
<dbReference type="EMBL" id="JAUSRO010000005">
    <property type="protein sequence ID" value="MDP9899730.1"/>
    <property type="molecule type" value="Genomic_DNA"/>
</dbReference>
<proteinExistence type="predicted"/>
<evidence type="ECO:0000313" key="2">
    <source>
        <dbReference type="Proteomes" id="UP001226867"/>
    </source>
</evidence>